<keyword evidence="8" id="KW-0445">Lipid transport</keyword>
<dbReference type="PANTHER" id="PTHR13190">
    <property type="entry name" value="AUTOPHAGY-RELATED 2, ISOFORM A"/>
    <property type="match status" value="1"/>
</dbReference>
<comment type="catalytic activity">
    <reaction evidence="10">
        <text>a 1,2-diacyl-sn-glycero-3-phospho-L-serine(in) = a 1,2-diacyl-sn-glycero-3-phospho-L-serine(out)</text>
        <dbReference type="Rhea" id="RHEA:38663"/>
        <dbReference type="ChEBI" id="CHEBI:57262"/>
    </reaction>
</comment>
<keyword evidence="6" id="KW-0256">Endoplasmic reticulum</keyword>
<dbReference type="InterPro" id="IPR026849">
    <property type="entry name" value="ATG2"/>
</dbReference>
<evidence type="ECO:0000256" key="7">
    <source>
        <dbReference type="ARBA" id="ARBA00023006"/>
    </source>
</evidence>
<sequence>PPPPRAQCRLYLCTDSYVVLQKVFSEWWTIFSTSAQLKKEVGEELAKKRAEESRALPNPSSSSAAPSQPGDIASAPTSESFEDARDTAESNLLDGIESNMFSVDHFHANNLAKLGETSDDEFNDTVEEDVPDDMLSATELRRKHNIVNKKQAAARKPLKKEQLDEVLDMTRSLLIENFYTLETTAAGDSVLNVRTRSGSGSASASGDADDSWEDAAPHPLSDSLHLDGEDAEVFVDEEDNIDAWVYDEFPDYAAEPQRAQWYFESDDGRNLRSSTQLRVFPNHVPISGAEAGVVDDMGAAELIGKGEDGEPPHVIVQAIVEDCSVSIRMFEGRDWLVEDSKGAKAGESEGENAKEGSGGKKAELLGALLSGADDAADMFQDATGGGHRREAKKFKRARNNATFFTLTMQGLKLRSDTFEKSDAHNLASCLDVSVSDLFASETITSEVQLKAFGEWVNDVLHPRDDDDGILMVKLVAFHPSQQFSADHKLLADESRFAMKILPLRCHVDQRVIQFVQRFLREGPEEAEAEAGEAGQGDKAAGDKKELDEVMQVRAETQTFFTSANVNPFKVKVDYTPIGVDVDALRAGNYVELLNLFPLESMELDLKSIRLRGLTGWGSLFGEFAKLWVNDIAATQLHKFVQSAPPFQTISNLGGATADLVMLPVQHFRRDPTRRSVTRGLAAGTKQFAERVTLETLNTTHKLTKGIANTISTNVLNERVSLNLNNEVVEDNMGEVIASAGRGLSKMKQTIVLIPDVWNKKGPKEAVTLIPVAVMAGVGGISEAVAVSTVSARNILRPDLKREDEARRDTIL</sequence>
<feature type="compositionally biased region" description="Low complexity" evidence="12">
    <location>
        <begin position="197"/>
        <end position="206"/>
    </location>
</feature>
<keyword evidence="7" id="KW-0072">Autophagy</keyword>
<comment type="caution">
    <text evidence="13">The sequence shown here is derived from an EMBL/GenBank/DDBJ whole genome shotgun (WGS) entry which is preliminary data.</text>
</comment>
<evidence type="ECO:0000313" key="14">
    <source>
        <dbReference type="Proteomes" id="UP001165060"/>
    </source>
</evidence>
<dbReference type="Proteomes" id="UP001165060">
    <property type="component" value="Unassembled WGS sequence"/>
</dbReference>
<protein>
    <recommendedName>
        <fullName evidence="4">Autophagy-related protein 2</fullName>
    </recommendedName>
</protein>
<comment type="similarity">
    <text evidence="3">Belongs to the ATG2 family.</text>
</comment>
<evidence type="ECO:0000256" key="2">
    <source>
        <dbReference type="ARBA" id="ARBA00004623"/>
    </source>
</evidence>
<comment type="catalytic activity">
    <reaction evidence="11">
        <text>a 1,2-diacyl-sn-glycero-3-phosphoethanolamine(in) = a 1,2-diacyl-sn-glycero-3-phosphoethanolamine(out)</text>
        <dbReference type="Rhea" id="RHEA:38895"/>
        <dbReference type="ChEBI" id="CHEBI:64612"/>
    </reaction>
</comment>
<keyword evidence="5" id="KW-0813">Transport</keyword>
<evidence type="ECO:0000256" key="5">
    <source>
        <dbReference type="ARBA" id="ARBA00022448"/>
    </source>
</evidence>
<evidence type="ECO:0000256" key="6">
    <source>
        <dbReference type="ARBA" id="ARBA00022824"/>
    </source>
</evidence>
<evidence type="ECO:0000256" key="9">
    <source>
        <dbReference type="ARBA" id="ARBA00023136"/>
    </source>
</evidence>
<accession>A0ABQ6MFE1</accession>
<organism evidence="13 14">
    <name type="scientific">Tetraparma gracilis</name>
    <dbReference type="NCBI Taxonomy" id="2962635"/>
    <lineage>
        <taxon>Eukaryota</taxon>
        <taxon>Sar</taxon>
        <taxon>Stramenopiles</taxon>
        <taxon>Ochrophyta</taxon>
        <taxon>Bolidophyceae</taxon>
        <taxon>Parmales</taxon>
        <taxon>Triparmaceae</taxon>
        <taxon>Tetraparma</taxon>
    </lineage>
</organism>
<dbReference type="EMBL" id="BRYB01001418">
    <property type="protein sequence ID" value="GMI25343.1"/>
    <property type="molecule type" value="Genomic_DNA"/>
</dbReference>
<evidence type="ECO:0000256" key="1">
    <source>
        <dbReference type="ARBA" id="ARBA00004406"/>
    </source>
</evidence>
<evidence type="ECO:0000256" key="12">
    <source>
        <dbReference type="SAM" id="MobiDB-lite"/>
    </source>
</evidence>
<dbReference type="Pfam" id="PF13329">
    <property type="entry name" value="ATG2_CAD"/>
    <property type="match status" value="1"/>
</dbReference>
<keyword evidence="14" id="KW-1185">Reference proteome</keyword>
<evidence type="ECO:0000256" key="3">
    <source>
        <dbReference type="ARBA" id="ARBA00009714"/>
    </source>
</evidence>
<dbReference type="PANTHER" id="PTHR13190:SF1">
    <property type="entry name" value="AUTOPHAGY-RELATED 2, ISOFORM A"/>
    <property type="match status" value="1"/>
</dbReference>
<proteinExistence type="inferred from homology"/>
<feature type="compositionally biased region" description="Low complexity" evidence="12">
    <location>
        <begin position="55"/>
        <end position="67"/>
    </location>
</feature>
<name>A0ABQ6MFE1_9STRA</name>
<feature type="region of interest" description="Disordered" evidence="12">
    <location>
        <begin position="47"/>
        <end position="87"/>
    </location>
</feature>
<feature type="non-terminal residue" evidence="13">
    <location>
        <position position="1"/>
    </location>
</feature>
<feature type="region of interest" description="Disordered" evidence="12">
    <location>
        <begin position="195"/>
        <end position="225"/>
    </location>
</feature>
<keyword evidence="9" id="KW-0472">Membrane</keyword>
<evidence type="ECO:0000313" key="13">
    <source>
        <dbReference type="EMBL" id="GMI25343.1"/>
    </source>
</evidence>
<gene>
    <name evidence="13" type="ORF">TeGR_g489</name>
</gene>
<comment type="subcellular location">
    <subcellularLocation>
        <location evidence="1">Endoplasmic reticulum membrane</location>
        <topology evidence="1">Peripheral membrane protein</topology>
    </subcellularLocation>
    <subcellularLocation>
        <location evidence="2">Preautophagosomal structure membrane</location>
        <topology evidence="2">Peripheral membrane protein</topology>
    </subcellularLocation>
</comment>
<evidence type="ECO:0000256" key="10">
    <source>
        <dbReference type="ARBA" id="ARBA00024479"/>
    </source>
</evidence>
<evidence type="ECO:0000256" key="11">
    <source>
        <dbReference type="ARBA" id="ARBA00024615"/>
    </source>
</evidence>
<reference evidence="13 14" key="1">
    <citation type="journal article" date="2023" name="Commun. Biol.">
        <title>Genome analysis of Parmales, the sister group of diatoms, reveals the evolutionary specialization of diatoms from phago-mixotrophs to photoautotrophs.</title>
        <authorList>
            <person name="Ban H."/>
            <person name="Sato S."/>
            <person name="Yoshikawa S."/>
            <person name="Yamada K."/>
            <person name="Nakamura Y."/>
            <person name="Ichinomiya M."/>
            <person name="Sato N."/>
            <person name="Blanc-Mathieu R."/>
            <person name="Endo H."/>
            <person name="Kuwata A."/>
            <person name="Ogata H."/>
        </authorList>
    </citation>
    <scope>NUCLEOTIDE SEQUENCE [LARGE SCALE GENOMIC DNA]</scope>
</reference>
<evidence type="ECO:0000256" key="4">
    <source>
        <dbReference type="ARBA" id="ARBA00018070"/>
    </source>
</evidence>
<evidence type="ECO:0000256" key="8">
    <source>
        <dbReference type="ARBA" id="ARBA00023055"/>
    </source>
</evidence>